<feature type="domain" description="NodB homology" evidence="3">
    <location>
        <begin position="35"/>
        <end position="216"/>
    </location>
</feature>
<dbReference type="Proteomes" id="UP000676565">
    <property type="component" value="Unassembled WGS sequence"/>
</dbReference>
<dbReference type="InterPro" id="IPR050248">
    <property type="entry name" value="Polysacc_deacetylase_ArnD"/>
</dbReference>
<keyword evidence="5" id="KW-1185">Reference proteome</keyword>
<evidence type="ECO:0000259" key="3">
    <source>
        <dbReference type="PROSITE" id="PS51677"/>
    </source>
</evidence>
<dbReference type="InterPro" id="IPR011330">
    <property type="entry name" value="Glyco_hydro/deAcase_b/a-brl"/>
</dbReference>
<dbReference type="PANTHER" id="PTHR10587:SF133">
    <property type="entry name" value="CHITIN DEACETYLASE 1-RELATED"/>
    <property type="match status" value="1"/>
</dbReference>
<sequence length="221" mass="25143">MTPRPIMWSRQIVRRGLAASLPRRVYMTQGPRQSDSICLTFDDGPHPEVTPRLLDLLRDLRVPGTFFLIGREVEKYPDLVRRMTAEGHAVGNHSYSHPRRESLSRREAAAEVTNGAAAIGRILGKPPTLYRPPRGKVTVGDMWRLWRAGTTTVLWNVDPKDCSVRRTTAEVEGWFRDRPLESGDLVLLHDDQTKVLDILPELIAVTRDRKLNFTTVEAWAK</sequence>
<evidence type="ECO:0000256" key="1">
    <source>
        <dbReference type="ARBA" id="ARBA00022723"/>
    </source>
</evidence>
<evidence type="ECO:0000256" key="2">
    <source>
        <dbReference type="ARBA" id="ARBA00022801"/>
    </source>
</evidence>
<protein>
    <submittedName>
        <fullName evidence="4">Polysaccharide deacetylase family protein</fullName>
    </submittedName>
</protein>
<dbReference type="CDD" id="cd10917">
    <property type="entry name" value="CE4_NodB_like_6s_7s"/>
    <property type="match status" value="1"/>
</dbReference>
<dbReference type="SUPFAM" id="SSF88713">
    <property type="entry name" value="Glycoside hydrolase/deacetylase"/>
    <property type="match status" value="1"/>
</dbReference>
<reference evidence="4 5" key="1">
    <citation type="submission" date="2021-04" db="EMBL/GenBank/DDBJ databases">
        <authorList>
            <person name="Ivanova A."/>
        </authorList>
    </citation>
    <scope>NUCLEOTIDE SEQUENCE [LARGE SCALE GENOMIC DNA]</scope>
    <source>
        <strain evidence="4 5">G18</strain>
    </source>
</reference>
<evidence type="ECO:0000313" key="4">
    <source>
        <dbReference type="EMBL" id="MBP3960479.1"/>
    </source>
</evidence>
<gene>
    <name evidence="4" type="ORF">J8F10_35080</name>
</gene>
<dbReference type="Gene3D" id="3.20.20.370">
    <property type="entry name" value="Glycoside hydrolase/deacetylase"/>
    <property type="match status" value="1"/>
</dbReference>
<dbReference type="PROSITE" id="PS51677">
    <property type="entry name" value="NODB"/>
    <property type="match status" value="1"/>
</dbReference>
<name>A0ABS5C3C9_9BACT</name>
<comment type="caution">
    <text evidence="4">The sequence shown here is derived from an EMBL/GenBank/DDBJ whole genome shotgun (WGS) entry which is preliminary data.</text>
</comment>
<keyword evidence="2" id="KW-0378">Hydrolase</keyword>
<organism evidence="4 5">
    <name type="scientific">Gemmata palustris</name>
    <dbReference type="NCBI Taxonomy" id="2822762"/>
    <lineage>
        <taxon>Bacteria</taxon>
        <taxon>Pseudomonadati</taxon>
        <taxon>Planctomycetota</taxon>
        <taxon>Planctomycetia</taxon>
        <taxon>Gemmatales</taxon>
        <taxon>Gemmataceae</taxon>
        <taxon>Gemmata</taxon>
    </lineage>
</organism>
<dbReference type="RefSeq" id="WP_210662581.1">
    <property type="nucleotide sequence ID" value="NZ_JAGKQQ010000002.1"/>
</dbReference>
<keyword evidence="1" id="KW-0479">Metal-binding</keyword>
<dbReference type="EMBL" id="JAGKQQ010000002">
    <property type="protein sequence ID" value="MBP3960479.1"/>
    <property type="molecule type" value="Genomic_DNA"/>
</dbReference>
<evidence type="ECO:0000313" key="5">
    <source>
        <dbReference type="Proteomes" id="UP000676565"/>
    </source>
</evidence>
<dbReference type="Pfam" id="PF01522">
    <property type="entry name" value="Polysacc_deac_1"/>
    <property type="match status" value="1"/>
</dbReference>
<dbReference type="PANTHER" id="PTHR10587">
    <property type="entry name" value="GLYCOSYL TRANSFERASE-RELATED"/>
    <property type="match status" value="1"/>
</dbReference>
<dbReference type="InterPro" id="IPR002509">
    <property type="entry name" value="NODB_dom"/>
</dbReference>
<proteinExistence type="predicted"/>
<accession>A0ABS5C3C9</accession>